<dbReference type="Gene3D" id="2.60.40.10">
    <property type="entry name" value="Immunoglobulins"/>
    <property type="match status" value="1"/>
</dbReference>
<reference evidence="5" key="1">
    <citation type="submission" date="2017-04" db="EMBL/GenBank/DDBJ databases">
        <authorList>
            <person name="Varghese N."/>
            <person name="Submissions S."/>
        </authorList>
    </citation>
    <scope>NUCLEOTIDE SEQUENCE [LARGE SCALE GENOMIC DNA]</scope>
    <source>
        <strain evidence="5">CGMCC 1.12708</strain>
    </source>
</reference>
<dbReference type="Gene3D" id="2.60.40.1220">
    <property type="match status" value="1"/>
</dbReference>
<dbReference type="InterPro" id="IPR022409">
    <property type="entry name" value="PKD/Chitinase_dom"/>
</dbReference>
<dbReference type="InterPro" id="IPR013783">
    <property type="entry name" value="Ig-like_fold"/>
</dbReference>
<evidence type="ECO:0000259" key="3">
    <source>
        <dbReference type="PROSITE" id="PS50093"/>
    </source>
</evidence>
<dbReference type="InterPro" id="IPR015943">
    <property type="entry name" value="WD40/YVTN_repeat-like_dom_sf"/>
</dbReference>
<name>A0A1W2CH80_9FLAO</name>
<dbReference type="Pfam" id="PF18911">
    <property type="entry name" value="PKD_4"/>
    <property type="match status" value="1"/>
</dbReference>
<evidence type="ECO:0000256" key="2">
    <source>
        <dbReference type="SAM" id="SignalP"/>
    </source>
</evidence>
<keyword evidence="1 2" id="KW-0732">Signal</keyword>
<accession>A0A1W2CH80</accession>
<dbReference type="SUPFAM" id="SSF49299">
    <property type="entry name" value="PKD domain"/>
    <property type="match status" value="1"/>
</dbReference>
<dbReference type="InterPro" id="IPR035986">
    <property type="entry name" value="PKD_dom_sf"/>
</dbReference>
<gene>
    <name evidence="4" type="ORF">SAMN06296427_11083</name>
</gene>
<feature type="signal peptide" evidence="2">
    <location>
        <begin position="1"/>
        <end position="19"/>
    </location>
</feature>
<feature type="domain" description="PKD" evidence="3">
    <location>
        <begin position="408"/>
        <end position="454"/>
    </location>
</feature>
<dbReference type="AlphaFoldDB" id="A0A1W2CH80"/>
<dbReference type="Gene3D" id="2.130.10.10">
    <property type="entry name" value="YVTN repeat-like/Quinoprotein amine dehydrogenase"/>
    <property type="match status" value="1"/>
</dbReference>
<dbReference type="SMART" id="SM00089">
    <property type="entry name" value="PKD"/>
    <property type="match status" value="1"/>
</dbReference>
<dbReference type="STRING" id="1434700.SAMN06296427_11083"/>
<dbReference type="NCBIfam" id="TIGR04131">
    <property type="entry name" value="Bac_Flav_CTERM"/>
    <property type="match status" value="1"/>
</dbReference>
<organism evidence="4 5">
    <name type="scientific">Moheibacter sediminis</name>
    <dbReference type="NCBI Taxonomy" id="1434700"/>
    <lineage>
        <taxon>Bacteria</taxon>
        <taxon>Pseudomonadati</taxon>
        <taxon>Bacteroidota</taxon>
        <taxon>Flavobacteriia</taxon>
        <taxon>Flavobacteriales</taxon>
        <taxon>Weeksellaceae</taxon>
        <taxon>Moheibacter</taxon>
    </lineage>
</organism>
<protein>
    <submittedName>
        <fullName evidence="4">Gliding motility-associated C-terminal domain-containing protein</fullName>
    </submittedName>
</protein>
<keyword evidence="5" id="KW-1185">Reference proteome</keyword>
<dbReference type="Proteomes" id="UP000192393">
    <property type="component" value="Unassembled WGS sequence"/>
</dbReference>
<dbReference type="InterPro" id="IPR014755">
    <property type="entry name" value="Cu-Rt/internalin_Ig-like"/>
</dbReference>
<evidence type="ECO:0000313" key="4">
    <source>
        <dbReference type="EMBL" id="SMC84540.1"/>
    </source>
</evidence>
<dbReference type="EMBL" id="FWXS01000010">
    <property type="protein sequence ID" value="SMC84540.1"/>
    <property type="molecule type" value="Genomic_DNA"/>
</dbReference>
<dbReference type="CDD" id="cd00146">
    <property type="entry name" value="PKD"/>
    <property type="match status" value="1"/>
</dbReference>
<dbReference type="Pfam" id="PF13585">
    <property type="entry name" value="CHU_C"/>
    <property type="match status" value="1"/>
</dbReference>
<evidence type="ECO:0000256" key="1">
    <source>
        <dbReference type="ARBA" id="ARBA00022729"/>
    </source>
</evidence>
<dbReference type="Pfam" id="PF19081">
    <property type="entry name" value="Ig_7"/>
    <property type="match status" value="3"/>
</dbReference>
<dbReference type="SUPFAM" id="SSF75011">
    <property type="entry name" value="3-carboxy-cis,cis-mucoante lactonizing enzyme"/>
    <property type="match status" value="1"/>
</dbReference>
<dbReference type="InterPro" id="IPR044023">
    <property type="entry name" value="Ig_7"/>
</dbReference>
<feature type="chain" id="PRO_5013048809" evidence="2">
    <location>
        <begin position="20"/>
        <end position="1092"/>
    </location>
</feature>
<dbReference type="InterPro" id="IPR026341">
    <property type="entry name" value="T9SS_type_B"/>
</dbReference>
<dbReference type="RefSeq" id="WP_084018497.1">
    <property type="nucleotide sequence ID" value="NZ_FWXS01000010.1"/>
</dbReference>
<dbReference type="OrthoDB" id="1652165at2"/>
<sequence length="1092" mass="121883">MKYLCNIFFLFVVSVSLNAQLQKAYWYFGYNVGLDFTSGNPAIDTNGMVETMEGCTSISDEYGNLLFYSDGQKVYDRTHNIMQNGQGLNGHSSSTSSAVILPKPNDCNLYYLFTIDARERRQKGIQYNIIDMSLNGGMGAVLEKNIEIPINGIQQGYEKLAAISNSDKTGYWIVTHFEGNFYAFSIDEHGIDLNPIISPSTIGSEKFIGYLKASPDGSKLGMGMFSSANNENAGYLSVYDFDTETGIVSNETILYEPTTTPGNYYGIEFSPNGNLLYATNIILGNTLKVYIEQYNLTAPSIINSKYIVSLNAHYGALQLALDGKIYNSGHQDSSSKYIGAIKNPDVAYNPGTGEVPSYDRKYIDLSPYITQMTPSFGLPTFLNNYFRVSINVNGLSIDEEQLYCSGNTLDFNYCYQGGEIESVHWNFGDGQESTEMYPQHNYSEPGTYTVTLTLIVDGEEHIRTFEITITGPPNVEQMSDLEVCLDEGESYTFNLDEINVGNASDIVTFHLSQEEAENNENPQTAYTTDETTTIWVRIEDENGCFVLRTFDLIINNTPEFSIDEMVEICLGNSITIEVQTAVENTVKWYNGEFDEIPFFVGMSYTTPELNQTTTYWIEAQAGECISERQRLIIMVNQLPTIESLAADPVCIGSSSELSVATNGITVNWYENEFDTNPVFTGNPFITPPLNSSVTFYAEAVSTENCNSERIPVEAFVIDEIIPQFEQIEPVCYGQEFTLPNQSINGITGNWTPVANNTVTTTYTFHPDEELCSTQEITMTIEVVETPELYLPEEEIISCVAQPVTITVSSTGEIINWYTSEFSGSPIHTGNTYSIELTVTTTFWLESQTGSCTSERKPITVTVYPTPEMQELEDILICEGTSYEFTAPEGFDYYEWTDQYGNIISTGPNIVFTEEGLYKLIAGINAIPCPIFRDLEVSFSTAPAITEIKTTENTLTISVSGNGPFEYSLNNIFWQSSPVFTNLQSGIYYVYVRDIKGCGSSSKQAGIIGVPNFISPNGDGRNDTWQIRGIEAYPNSRLQIFDRYGKQFVDKVLQTNYEWDGKYNGQSLPSGSYWYILTLENGDRISGHINLRN</sequence>
<evidence type="ECO:0000313" key="5">
    <source>
        <dbReference type="Proteomes" id="UP000192393"/>
    </source>
</evidence>
<proteinExistence type="predicted"/>
<dbReference type="PROSITE" id="PS50093">
    <property type="entry name" value="PKD"/>
    <property type="match status" value="1"/>
</dbReference>
<dbReference type="InterPro" id="IPR000601">
    <property type="entry name" value="PKD_dom"/>
</dbReference>